<dbReference type="EMBL" id="KZ452270">
    <property type="protein sequence ID" value="PKA48649.1"/>
    <property type="molecule type" value="Genomic_DNA"/>
</dbReference>
<organism evidence="1 2">
    <name type="scientific">Apostasia shenzhenica</name>
    <dbReference type="NCBI Taxonomy" id="1088818"/>
    <lineage>
        <taxon>Eukaryota</taxon>
        <taxon>Viridiplantae</taxon>
        <taxon>Streptophyta</taxon>
        <taxon>Embryophyta</taxon>
        <taxon>Tracheophyta</taxon>
        <taxon>Spermatophyta</taxon>
        <taxon>Magnoliopsida</taxon>
        <taxon>Liliopsida</taxon>
        <taxon>Asparagales</taxon>
        <taxon>Orchidaceae</taxon>
        <taxon>Apostasioideae</taxon>
        <taxon>Apostasia</taxon>
    </lineage>
</organism>
<protein>
    <submittedName>
        <fullName evidence="1">Uncharacterized protein</fullName>
    </submittedName>
</protein>
<dbReference type="Proteomes" id="UP000236161">
    <property type="component" value="Unassembled WGS sequence"/>
</dbReference>
<evidence type="ECO:0000313" key="1">
    <source>
        <dbReference type="EMBL" id="PKA48649.1"/>
    </source>
</evidence>
<accession>A0A2H9ZZC1</accession>
<reference evidence="1 2" key="1">
    <citation type="journal article" date="2017" name="Nature">
        <title>The Apostasia genome and the evolution of orchids.</title>
        <authorList>
            <person name="Zhang G.Q."/>
            <person name="Liu K.W."/>
            <person name="Li Z."/>
            <person name="Lohaus R."/>
            <person name="Hsiao Y.Y."/>
            <person name="Niu S.C."/>
            <person name="Wang J.Y."/>
            <person name="Lin Y.C."/>
            <person name="Xu Q."/>
            <person name="Chen L.J."/>
            <person name="Yoshida K."/>
            <person name="Fujiwara S."/>
            <person name="Wang Z.W."/>
            <person name="Zhang Y.Q."/>
            <person name="Mitsuda N."/>
            <person name="Wang M."/>
            <person name="Liu G.H."/>
            <person name="Pecoraro L."/>
            <person name="Huang H.X."/>
            <person name="Xiao X.J."/>
            <person name="Lin M."/>
            <person name="Wu X.Y."/>
            <person name="Wu W.L."/>
            <person name="Chen Y.Y."/>
            <person name="Chang S.B."/>
            <person name="Sakamoto S."/>
            <person name="Ohme-Takagi M."/>
            <person name="Yagi M."/>
            <person name="Zeng S.J."/>
            <person name="Shen C.Y."/>
            <person name="Yeh C.M."/>
            <person name="Luo Y.B."/>
            <person name="Tsai W.C."/>
            <person name="Van de Peer Y."/>
            <person name="Liu Z.J."/>
        </authorList>
    </citation>
    <scope>NUCLEOTIDE SEQUENCE [LARGE SCALE GENOMIC DNA]</scope>
    <source>
        <strain evidence="2">cv. Shenzhen</strain>
        <tissue evidence="1">Stem</tissue>
    </source>
</reference>
<gene>
    <name evidence="1" type="ORF">AXF42_Ash018466</name>
</gene>
<dbReference type="AlphaFoldDB" id="A0A2H9ZZC1"/>
<keyword evidence="2" id="KW-1185">Reference proteome</keyword>
<evidence type="ECO:0000313" key="2">
    <source>
        <dbReference type="Proteomes" id="UP000236161"/>
    </source>
</evidence>
<proteinExistence type="predicted"/>
<name>A0A2H9ZZC1_9ASPA</name>
<sequence length="74" mass="7445">MEAVSISSSLLPLSNASLQNNSRSRTTSLMLSSHLKLRTHPSLAAADVLHSTAAAAAPRAPGSGGDIAVLLPVG</sequence>